<gene>
    <name evidence="1" type="ORF">A2W05_11605</name>
</gene>
<dbReference type="EMBL" id="MGDE01000119">
    <property type="protein sequence ID" value="OGL45715.1"/>
    <property type="molecule type" value="Genomic_DNA"/>
</dbReference>
<dbReference type="Gene3D" id="2.60.40.10">
    <property type="entry name" value="Immunoglobulins"/>
    <property type="match status" value="1"/>
</dbReference>
<proteinExistence type="predicted"/>
<sequence>MTSTIIRAIAIFLLSIVISCSVGNSDNVPSFAPLLQVSNLLTFTDTVVPMVKTANLIIDNTDGTGPADITDLIGLSLPFSIISPTTLPTTVPAGGTLTIQIQFAPTSIAPYADSLQVNTTDPNKLSIPVTVTGNGIDMPREDIAVTGLYIHSRPVSLTDTTFLVNTTGIDGIAGNSDDIIVLLDISTTPATKTNINIPGLSTPATRLGNTTALVASAGADNIYETYDDGVYLIDISALPPTFIPIPGLTSDMASQPVKFTPFWFTENLAAVSTYGSDSLWGTADDTIVGINVSTPIYTNSIVVGGLTTKLASQPTHITGYMAFVATGGPDNTFGDSDDEVVSVDINALTANHITVPYLDANMSKIVSQDFSHQLSLLASPGPDTVFGSSDDIFYFLTWDGISLSYSLGGPIVRYGALSIPVRLSPSDSLLPYSADGISNANDAIDKFTYGSSPISYVIGGLIFGFRSQPVPLENYRFAVATSGPNSIAGDSDDTLLKFSISSTTPLSSATVGGLLDDASQPSAISENFFAISTTGPNGIAQSDDDTVVFVDLSLPTPISKTVVGLSSDTRSRPVAISSSMVFLVVSAGSNLTFGNGDDVIVKFGPIP</sequence>
<name>A0A1F7RVX4_9BACT</name>
<evidence type="ECO:0000313" key="2">
    <source>
        <dbReference type="Proteomes" id="UP000178797"/>
    </source>
</evidence>
<comment type="caution">
    <text evidence="1">The sequence shown here is derived from an EMBL/GenBank/DDBJ whole genome shotgun (WGS) entry which is preliminary data.</text>
</comment>
<reference evidence="1 2" key="1">
    <citation type="journal article" date="2016" name="Nat. Commun.">
        <title>Thousands of microbial genomes shed light on interconnected biogeochemical processes in an aquifer system.</title>
        <authorList>
            <person name="Anantharaman K."/>
            <person name="Brown C.T."/>
            <person name="Hug L.A."/>
            <person name="Sharon I."/>
            <person name="Castelle C.J."/>
            <person name="Probst A.J."/>
            <person name="Thomas B.C."/>
            <person name="Singh A."/>
            <person name="Wilkins M.J."/>
            <person name="Karaoz U."/>
            <person name="Brodie E.L."/>
            <person name="Williams K.H."/>
            <person name="Hubbard S.S."/>
            <person name="Banfield J.F."/>
        </authorList>
    </citation>
    <scope>NUCLEOTIDE SEQUENCE [LARGE SCALE GENOMIC DNA]</scope>
</reference>
<organism evidence="1 2">
    <name type="scientific">Candidatus Schekmanbacteria bacterium RBG_16_38_10</name>
    <dbReference type="NCBI Taxonomy" id="1817879"/>
    <lineage>
        <taxon>Bacteria</taxon>
        <taxon>Candidatus Schekmaniibacteriota</taxon>
    </lineage>
</organism>
<dbReference type="AlphaFoldDB" id="A0A1F7RVX4"/>
<dbReference type="InterPro" id="IPR013783">
    <property type="entry name" value="Ig-like_fold"/>
</dbReference>
<evidence type="ECO:0008006" key="3">
    <source>
        <dbReference type="Google" id="ProtNLM"/>
    </source>
</evidence>
<dbReference type="PROSITE" id="PS51257">
    <property type="entry name" value="PROKAR_LIPOPROTEIN"/>
    <property type="match status" value="1"/>
</dbReference>
<protein>
    <recommendedName>
        <fullName evidence="3">Abnormal spindle-like microcephaly-associated protein ASH domain-containing protein</fullName>
    </recommendedName>
</protein>
<evidence type="ECO:0000313" key="1">
    <source>
        <dbReference type="EMBL" id="OGL45715.1"/>
    </source>
</evidence>
<dbReference type="Proteomes" id="UP000178797">
    <property type="component" value="Unassembled WGS sequence"/>
</dbReference>
<accession>A0A1F7RVX4</accession>